<evidence type="ECO:0000313" key="4">
    <source>
        <dbReference type="Proteomes" id="UP000671913"/>
    </source>
</evidence>
<dbReference type="Gene3D" id="3.40.1620.10">
    <property type="entry name" value="YefM-like domain"/>
    <property type="match status" value="1"/>
</dbReference>
<proteinExistence type="inferred from homology"/>
<dbReference type="PANTHER" id="PTHR33713">
    <property type="entry name" value="ANTITOXIN YAFN-RELATED"/>
    <property type="match status" value="1"/>
</dbReference>
<comment type="function">
    <text evidence="2">Antitoxin component of a type II toxin-antitoxin (TA) system.</text>
</comment>
<organism evidence="3 4">
    <name type="scientific">Aceticella autotrophica</name>
    <dbReference type="NCBI Taxonomy" id="2755338"/>
    <lineage>
        <taxon>Bacteria</taxon>
        <taxon>Bacillati</taxon>
        <taxon>Bacillota</taxon>
        <taxon>Clostridia</taxon>
        <taxon>Thermoanaerobacterales</taxon>
        <taxon>Thermoanaerobacteraceae</taxon>
        <taxon>Aceticella</taxon>
    </lineage>
</organism>
<reference evidence="3" key="1">
    <citation type="submission" date="2020-08" db="EMBL/GenBank/DDBJ databases">
        <title>Genomic insights into the carbon and energy metabolism of the first obligate autotrophic acetogenic bacterium Aceticella autotrophica gen. nov., sp. nov.</title>
        <authorList>
            <person name="Toshchakov S.V."/>
            <person name="Elcheninov A.G."/>
            <person name="Kublanov I.V."/>
            <person name="Frolov E.N."/>
            <person name="Lebedinsky A.V."/>
        </authorList>
    </citation>
    <scope>NUCLEOTIDE SEQUENCE</scope>
    <source>
        <strain evidence="3">3443-3Ac</strain>
    </source>
</reference>
<gene>
    <name evidence="3" type="ORF">ACETAC_02500</name>
</gene>
<sequence length="85" mass="9972">MLAVNYSNARQKFKEYCDIANKDYETIIITRKRGGNVVMLSEEEYNNIMENLFVRSDKKAYERLLKSMDQLKAGKASQRELDTNE</sequence>
<keyword evidence="4" id="KW-1185">Reference proteome</keyword>
<dbReference type="InterPro" id="IPR006442">
    <property type="entry name" value="Antitoxin_Phd/YefM"/>
</dbReference>
<dbReference type="SUPFAM" id="SSF143120">
    <property type="entry name" value="YefM-like"/>
    <property type="match status" value="1"/>
</dbReference>
<evidence type="ECO:0000256" key="2">
    <source>
        <dbReference type="RuleBase" id="RU362080"/>
    </source>
</evidence>
<evidence type="ECO:0000313" key="3">
    <source>
        <dbReference type="EMBL" id="QSZ27784.1"/>
    </source>
</evidence>
<evidence type="ECO:0000256" key="1">
    <source>
        <dbReference type="ARBA" id="ARBA00009981"/>
    </source>
</evidence>
<comment type="similarity">
    <text evidence="1 2">Belongs to the phD/YefM antitoxin family.</text>
</comment>
<dbReference type="PANTHER" id="PTHR33713:SF6">
    <property type="entry name" value="ANTITOXIN YEFM"/>
    <property type="match status" value="1"/>
</dbReference>
<dbReference type="NCBIfam" id="TIGR01552">
    <property type="entry name" value="phd_fam"/>
    <property type="match status" value="1"/>
</dbReference>
<dbReference type="KEGG" id="aaut:ACETAC_02500"/>
<dbReference type="Pfam" id="PF02604">
    <property type="entry name" value="PhdYeFM_antitox"/>
    <property type="match status" value="1"/>
</dbReference>
<dbReference type="Proteomes" id="UP000671913">
    <property type="component" value="Chromosome"/>
</dbReference>
<accession>A0A975AWJ2</accession>
<protein>
    <recommendedName>
        <fullName evidence="2">Antitoxin</fullName>
    </recommendedName>
</protein>
<dbReference type="RefSeq" id="WP_284680501.1">
    <property type="nucleotide sequence ID" value="NZ_CP060096.1"/>
</dbReference>
<dbReference type="InterPro" id="IPR051405">
    <property type="entry name" value="phD/YefM_antitoxin"/>
</dbReference>
<dbReference type="InterPro" id="IPR036165">
    <property type="entry name" value="YefM-like_sf"/>
</dbReference>
<dbReference type="AlphaFoldDB" id="A0A975AWJ2"/>
<name>A0A975AWJ2_9THEO</name>
<dbReference type="EMBL" id="CP060096">
    <property type="protein sequence ID" value="QSZ27784.1"/>
    <property type="molecule type" value="Genomic_DNA"/>
</dbReference>